<protein>
    <submittedName>
        <fullName evidence="2">Membrane protein</fullName>
    </submittedName>
</protein>
<dbReference type="Proteomes" id="UP000033423">
    <property type="component" value="Unassembled WGS sequence"/>
</dbReference>
<keyword evidence="1" id="KW-0472">Membrane</keyword>
<accession>A0A0F3GZD3</accession>
<feature type="transmembrane region" description="Helical" evidence="1">
    <location>
        <begin position="7"/>
        <end position="27"/>
    </location>
</feature>
<evidence type="ECO:0000256" key="1">
    <source>
        <dbReference type="SAM" id="Phobius"/>
    </source>
</evidence>
<keyword evidence="1" id="KW-1133">Transmembrane helix</keyword>
<feature type="transmembrane region" description="Helical" evidence="1">
    <location>
        <begin position="131"/>
        <end position="150"/>
    </location>
</feature>
<feature type="transmembrane region" description="Helical" evidence="1">
    <location>
        <begin position="96"/>
        <end position="119"/>
    </location>
</feature>
<keyword evidence="1" id="KW-0812">Transmembrane</keyword>
<keyword evidence="3" id="KW-1185">Reference proteome</keyword>
<feature type="transmembrane region" description="Helical" evidence="1">
    <location>
        <begin position="47"/>
        <end position="66"/>
    </location>
</feature>
<gene>
    <name evidence="2" type="ORF">MBAV_000501</name>
</gene>
<reference evidence="2 3" key="1">
    <citation type="submission" date="2015-02" db="EMBL/GenBank/DDBJ databases">
        <title>Single-cell genomics of uncultivated deep-branching MTB reveals a conserved set of magnetosome genes.</title>
        <authorList>
            <person name="Kolinko S."/>
            <person name="Richter M."/>
            <person name="Glockner F.O."/>
            <person name="Brachmann A."/>
            <person name="Schuler D."/>
        </authorList>
    </citation>
    <scope>NUCLEOTIDE SEQUENCE [LARGE SCALE GENOMIC DNA]</scope>
    <source>
        <strain evidence="2">TM-1</strain>
    </source>
</reference>
<name>A0A0F3GZD3_9BACT</name>
<comment type="caution">
    <text evidence="2">The sequence shown here is derived from an EMBL/GenBank/DDBJ whole genome shotgun (WGS) entry which is preliminary data.</text>
</comment>
<feature type="transmembrane region" description="Helical" evidence="1">
    <location>
        <begin position="73"/>
        <end position="90"/>
    </location>
</feature>
<sequence>MKWLDRSGILLVIFICLFILNALSGIALSEFIAFGNTGGPLPLGERIFLLVIVFIFVASTFAFWRLRKNLRKIRAAIITTIVIAAPFYWMAYTLGILPFVTYLFQIPYFIATGWIYYVLHIAENVRSNVTEIVLGVVILALLLVGLHTFVRWFSAVRNEPPTTRPLRWSVAVFILMFATGISTTASIHQLIWIAKAPKRLERRGGGIKAVESGAKGAVSDLQGYLDSYAADEPYIIVTDSTGKQGCIEATNAANTGRPARRYTISPPLLPTRPSPAAWTRYSVTS</sequence>
<feature type="transmembrane region" description="Helical" evidence="1">
    <location>
        <begin position="170"/>
        <end position="193"/>
    </location>
</feature>
<dbReference type="AlphaFoldDB" id="A0A0F3GZD3"/>
<proteinExistence type="predicted"/>
<evidence type="ECO:0000313" key="3">
    <source>
        <dbReference type="Proteomes" id="UP000033423"/>
    </source>
</evidence>
<organism evidence="2 3">
    <name type="scientific">Candidatus Magnetobacterium bavaricum</name>
    <dbReference type="NCBI Taxonomy" id="29290"/>
    <lineage>
        <taxon>Bacteria</taxon>
        <taxon>Pseudomonadati</taxon>
        <taxon>Nitrospirota</taxon>
        <taxon>Thermodesulfovibrionia</taxon>
        <taxon>Thermodesulfovibrionales</taxon>
        <taxon>Candidatus Magnetobacteriaceae</taxon>
        <taxon>Candidatus Magnetobacterium</taxon>
    </lineage>
</organism>
<dbReference type="EMBL" id="LACI01000232">
    <property type="protein sequence ID" value="KJU87309.1"/>
    <property type="molecule type" value="Genomic_DNA"/>
</dbReference>
<evidence type="ECO:0000313" key="2">
    <source>
        <dbReference type="EMBL" id="KJU87309.1"/>
    </source>
</evidence>